<reference evidence="2" key="1">
    <citation type="submission" date="2021-02" db="EMBL/GenBank/DDBJ databases">
        <authorList>
            <person name="Nowell W R."/>
        </authorList>
    </citation>
    <scope>NUCLEOTIDE SEQUENCE</scope>
</reference>
<comment type="caution">
    <text evidence="2">The sequence shown here is derived from an EMBL/GenBank/DDBJ whole genome shotgun (WGS) entry which is preliminary data.</text>
</comment>
<dbReference type="Proteomes" id="UP000677228">
    <property type="component" value="Unassembled WGS sequence"/>
</dbReference>
<dbReference type="AlphaFoldDB" id="A0A8S2FAA2"/>
<dbReference type="EMBL" id="CAJNOK010026194">
    <property type="protein sequence ID" value="CAF1399305.1"/>
    <property type="molecule type" value="Genomic_DNA"/>
</dbReference>
<gene>
    <name evidence="2" type="ORF">OVA965_LOCUS32965</name>
    <name evidence="3" type="ORF">TMI583_LOCUS33846</name>
</gene>
<evidence type="ECO:0000313" key="4">
    <source>
        <dbReference type="Proteomes" id="UP000677228"/>
    </source>
</evidence>
<feature type="domain" description="F-box" evidence="1">
    <location>
        <begin position="6"/>
        <end position="61"/>
    </location>
</feature>
<proteinExistence type="predicted"/>
<dbReference type="Proteomes" id="UP000682733">
    <property type="component" value="Unassembled WGS sequence"/>
</dbReference>
<dbReference type="InterPro" id="IPR001810">
    <property type="entry name" value="F-box_dom"/>
</dbReference>
<evidence type="ECO:0000259" key="1">
    <source>
        <dbReference type="PROSITE" id="PS50181"/>
    </source>
</evidence>
<evidence type="ECO:0000313" key="3">
    <source>
        <dbReference type="EMBL" id="CAF4206852.1"/>
    </source>
</evidence>
<name>A0A8S2FAA2_9BILA</name>
<sequence>EKKIFSMSIEELPNEVLFDITQYLDVYDLYQSFDRLNSRFDSILYNKISFTGNLTNLIKDIELKYLYQTPLSEKLIYLKVTNEINGFYDMIYKFFTLLCPLQSLQNLCSLSLYGIGCNKQTGFEFYPFMDCMKLMKIIFTTLSNLNYLSLTFVQRINFNTISIYVPISSIRICKIYSPSMDFDDIELILKMCGTQLKCLSLAYLKEADYLRNISEKCEWLLLEYIYSQLDQLQIEIFTVDYQMKHDIHDLFKSKFWQEIWKSENRLNLNTRPKD</sequence>
<accession>A0A8S2FAA2</accession>
<evidence type="ECO:0000313" key="2">
    <source>
        <dbReference type="EMBL" id="CAF1399305.1"/>
    </source>
</evidence>
<organism evidence="2 4">
    <name type="scientific">Didymodactylos carnosus</name>
    <dbReference type="NCBI Taxonomy" id="1234261"/>
    <lineage>
        <taxon>Eukaryota</taxon>
        <taxon>Metazoa</taxon>
        <taxon>Spiralia</taxon>
        <taxon>Gnathifera</taxon>
        <taxon>Rotifera</taxon>
        <taxon>Eurotatoria</taxon>
        <taxon>Bdelloidea</taxon>
        <taxon>Philodinida</taxon>
        <taxon>Philodinidae</taxon>
        <taxon>Didymodactylos</taxon>
    </lineage>
</organism>
<protein>
    <recommendedName>
        <fullName evidence="1">F-box domain-containing protein</fullName>
    </recommendedName>
</protein>
<dbReference type="EMBL" id="CAJOBA010047923">
    <property type="protein sequence ID" value="CAF4206852.1"/>
    <property type="molecule type" value="Genomic_DNA"/>
</dbReference>
<feature type="non-terminal residue" evidence="2">
    <location>
        <position position="1"/>
    </location>
</feature>
<dbReference type="PROSITE" id="PS50181">
    <property type="entry name" value="FBOX"/>
    <property type="match status" value="1"/>
</dbReference>